<dbReference type="RefSeq" id="WP_380034888.1">
    <property type="nucleotide sequence ID" value="NZ_JBHSEH010000001.1"/>
</dbReference>
<dbReference type="PROSITE" id="PS51206">
    <property type="entry name" value="SF3_HELICASE_1"/>
    <property type="match status" value="1"/>
</dbReference>
<gene>
    <name evidence="6" type="ORF">ACFOZ9_00395</name>
</gene>
<dbReference type="InterPro" id="IPR014015">
    <property type="entry name" value="Helicase_SF3_DNA-vir"/>
</dbReference>
<keyword evidence="2" id="KW-0378">Hydrolase</keyword>
<dbReference type="InterPro" id="IPR045455">
    <property type="entry name" value="NrS-1_pol-like_helicase"/>
</dbReference>
<protein>
    <submittedName>
        <fullName evidence="6">Phage/plasmid primase, P4 family</fullName>
    </submittedName>
</protein>
<dbReference type="InterPro" id="IPR006500">
    <property type="entry name" value="Helicase_put_C_phage/plasmid"/>
</dbReference>
<dbReference type="InterPro" id="IPR027417">
    <property type="entry name" value="P-loop_NTPase"/>
</dbReference>
<comment type="caution">
    <text evidence="6">The sequence shown here is derived from an EMBL/GenBank/DDBJ whole genome shotgun (WGS) entry which is preliminary data.</text>
</comment>
<dbReference type="SUPFAM" id="SSF52540">
    <property type="entry name" value="P-loop containing nucleoside triphosphate hydrolases"/>
    <property type="match status" value="1"/>
</dbReference>
<proteinExistence type="predicted"/>
<dbReference type="InterPro" id="IPR014818">
    <property type="entry name" value="Phage/plasmid_primase_P4_C"/>
</dbReference>
<dbReference type="Pfam" id="PF08706">
    <property type="entry name" value="D5_N"/>
    <property type="match status" value="1"/>
</dbReference>
<keyword evidence="3" id="KW-0347">Helicase</keyword>
<dbReference type="Pfam" id="PF19263">
    <property type="entry name" value="DUF5906"/>
    <property type="match status" value="1"/>
</dbReference>
<evidence type="ECO:0000259" key="5">
    <source>
        <dbReference type="PROSITE" id="PS51206"/>
    </source>
</evidence>
<dbReference type="Proteomes" id="UP001595998">
    <property type="component" value="Unassembled WGS sequence"/>
</dbReference>
<dbReference type="EMBL" id="JBHSEH010000001">
    <property type="protein sequence ID" value="MFC4424650.1"/>
    <property type="molecule type" value="Genomic_DNA"/>
</dbReference>
<dbReference type="Pfam" id="PF16793">
    <property type="entry name" value="RepB_primase"/>
    <property type="match status" value="1"/>
</dbReference>
<evidence type="ECO:0000313" key="7">
    <source>
        <dbReference type="Proteomes" id="UP001595998"/>
    </source>
</evidence>
<evidence type="ECO:0000256" key="1">
    <source>
        <dbReference type="ARBA" id="ARBA00022741"/>
    </source>
</evidence>
<feature type="domain" description="SF3 helicase" evidence="5">
    <location>
        <begin position="460"/>
        <end position="614"/>
    </location>
</feature>
<dbReference type="Pfam" id="PF03288">
    <property type="entry name" value="Pox_D5"/>
    <property type="match status" value="1"/>
</dbReference>
<name>A0ABV8XKA2_9DEIO</name>
<evidence type="ECO:0000313" key="6">
    <source>
        <dbReference type="EMBL" id="MFC4424650.1"/>
    </source>
</evidence>
<keyword evidence="1" id="KW-0547">Nucleotide-binding</keyword>
<keyword evidence="7" id="KW-1185">Reference proteome</keyword>
<dbReference type="PANTHER" id="PTHR35372:SF2">
    <property type="entry name" value="SF3 HELICASE DOMAIN-CONTAINING PROTEIN"/>
    <property type="match status" value="1"/>
</dbReference>
<reference evidence="7" key="1">
    <citation type="journal article" date="2019" name="Int. J. Syst. Evol. Microbiol.">
        <title>The Global Catalogue of Microorganisms (GCM) 10K type strain sequencing project: providing services to taxonomists for standard genome sequencing and annotation.</title>
        <authorList>
            <consortium name="The Broad Institute Genomics Platform"/>
            <consortium name="The Broad Institute Genome Sequencing Center for Infectious Disease"/>
            <person name="Wu L."/>
            <person name="Ma J."/>
        </authorList>
    </citation>
    <scope>NUCLEOTIDE SEQUENCE [LARGE SCALE GENOMIC DNA]</scope>
    <source>
        <strain evidence="7">CCUG 56029</strain>
    </source>
</reference>
<accession>A0ABV8XKA2</accession>
<dbReference type="NCBIfam" id="TIGR01613">
    <property type="entry name" value="primase_Cterm"/>
    <property type="match status" value="1"/>
</dbReference>
<dbReference type="Gene3D" id="3.40.50.300">
    <property type="entry name" value="P-loop containing nucleotide triphosphate hydrolases"/>
    <property type="match status" value="1"/>
</dbReference>
<dbReference type="InterPro" id="IPR004968">
    <property type="entry name" value="DNA_primase/NTPase_C"/>
</dbReference>
<evidence type="ECO:0000256" key="4">
    <source>
        <dbReference type="ARBA" id="ARBA00022840"/>
    </source>
</evidence>
<keyword evidence="4" id="KW-0067">ATP-binding</keyword>
<organism evidence="6 7">
    <name type="scientific">Deinococcus navajonensis</name>
    <dbReference type="NCBI Taxonomy" id="309884"/>
    <lineage>
        <taxon>Bacteria</taxon>
        <taxon>Thermotogati</taxon>
        <taxon>Deinococcota</taxon>
        <taxon>Deinococci</taxon>
        <taxon>Deinococcales</taxon>
        <taxon>Deinococcaceae</taxon>
        <taxon>Deinococcus</taxon>
    </lineage>
</organism>
<dbReference type="Gene3D" id="3.30.70.1790">
    <property type="entry name" value="RepB DNA-primase, N-terminal domain"/>
    <property type="match status" value="1"/>
</dbReference>
<sequence>MMHPETRAFLALFPGQQTYQTFSDRKDDPTLARIEYDLSNLPALNDRGAGVFLMINEGDGQGRSNETVVRVRAYFADFDGAELPNSWKLAPSALVESSPGKYHAYWLLSDEAPLDNQDFNRQQEAIAKAVGSRPNDCKGLSRVMRLPGFTHHKNGAVPSRLLEAPGHTYTLAQIRKAYPIPKAERAASLSYSAPTSVSDVPSPQKIMEVVLSRVDLQEGRNNTAFKLACQVRDNGYPLHDAESVMREFQDIVGGHGEPFTLAEALHAARSAYRQPARSPWAPRAQASRGGITVGKTAVALDDEGKPMAPAKRKDGAPTLVEMRDHFLNWCMEQGHIYKYHQTWRSWWQYRSGVYEEVIDEVMLQRADLVLQGKGLGDIGTARLRDVLDKVAREESIAARDVDLGPFHLNVTNGILDLATGTLHDHSPEFFSTIQSAASHRPGVVPYEWLEFLHEAIPDAADRKRLQQFAGLCLTGDTSPQRALLLVGEGGTGKSTFTRILSAVLGSLATGSALENIKDGSFLVGTLVGKRMCVVSELQRNVDWLPFKRITGEDKIAVDVKNKTPYTIKLDAKLIILSNVVPLLGDDATNSSLMRRFLPVAFNVKPANPDPYLEARLTAPDELAGVLNWMIDGLRSLQANNMQFPGDGLGELTREIVEESNKVIEFLRERCEPGGEVKSGELYAAYEDWCFKTRHRPVSSTRFPRDLIAAAKHFNQVVEKKRDNRGKYFAGLTLSDHPKGWDA</sequence>
<dbReference type="PANTHER" id="PTHR35372">
    <property type="entry name" value="ATP BINDING PROTEIN-RELATED"/>
    <property type="match status" value="1"/>
</dbReference>
<dbReference type="InterPro" id="IPR039459">
    <property type="entry name" value="RepB-like_DNA_primase_dom"/>
</dbReference>
<evidence type="ECO:0000256" key="3">
    <source>
        <dbReference type="ARBA" id="ARBA00022806"/>
    </source>
</evidence>
<evidence type="ECO:0000256" key="2">
    <source>
        <dbReference type="ARBA" id="ARBA00022801"/>
    </source>
</evidence>
<dbReference type="InterPro" id="IPR051620">
    <property type="entry name" value="ORF904-like_C"/>
</dbReference>